<evidence type="ECO:0000256" key="7">
    <source>
        <dbReference type="RuleBase" id="RU004326"/>
    </source>
</evidence>
<dbReference type="Pfam" id="PF02880">
    <property type="entry name" value="PGM_PMM_III"/>
    <property type="match status" value="1"/>
</dbReference>
<dbReference type="InterPro" id="IPR036900">
    <property type="entry name" value="A-D-PHexomutase_C_sf"/>
</dbReference>
<dbReference type="Gene3D" id="3.40.120.10">
    <property type="entry name" value="Alpha-D-Glucose-1,6-Bisphosphate, subunit A, domain 3"/>
    <property type="match status" value="3"/>
</dbReference>
<comment type="function">
    <text evidence="6 8">Catalyzes the conversion of glucosamine-6-phosphate to glucosamine-1-phosphate.</text>
</comment>
<sequence length="460" mass="48731">MGQKYFGTDGIRGEVGEYPMTPDFALRLGWAAGRVLLRRLNERSGDDVRGARPCVVIGKDTRLSGYMFESALEAGFASAGVDVLLVGPLATPGIAYLARTFRALAGVVISASHNPFADNGVKFFSHHGQKLDDALEAEIEAELDEPLACVASDKLGRARRVESASGRYIEFCKSTARLANGGLRGLSLVVDCANGATYQTAPEVFRELGATVHVIGNTPDGLNINQECGSTHPANLAAEVRRRGADAGIALDGDGDRCIMIDASGAVVDGDQLLYVIAEERRRAGELRGPVVGTLMSNLGLALALEARGVEFERARVGDRYVFERLQERGGIIGGESSGHLLCLDRATTGDGTVSALQVLTAMCDRGEPLSSLVAPVEKCPQTLINVRVGRGAAEALMQDDVVAQAVSEVEATLGGDGRVLLRPSGTEPLLRVMVEGRDGEAVERHARRLADVVDQRAAV</sequence>
<dbReference type="Gene3D" id="3.30.310.50">
    <property type="entry name" value="Alpha-D-phosphohexomutase, C-terminal domain"/>
    <property type="match status" value="1"/>
</dbReference>
<feature type="binding site" description="via phosphate group" evidence="6">
    <location>
        <position position="112"/>
    </location>
    <ligand>
        <name>Mg(2+)</name>
        <dbReference type="ChEBI" id="CHEBI:18420"/>
    </ligand>
</feature>
<dbReference type="Pfam" id="PF02878">
    <property type="entry name" value="PGM_PMM_I"/>
    <property type="match status" value="1"/>
</dbReference>
<keyword evidence="5 6" id="KW-0413">Isomerase</keyword>
<evidence type="ECO:0000256" key="4">
    <source>
        <dbReference type="ARBA" id="ARBA00022842"/>
    </source>
</evidence>
<name>A0A084IJU4_SALHC</name>
<dbReference type="GO" id="GO:0000287">
    <property type="term" value="F:magnesium ion binding"/>
    <property type="evidence" value="ECO:0007669"/>
    <property type="project" value="UniProtKB-UniRule"/>
</dbReference>
<keyword evidence="2 6" id="KW-0597">Phosphoprotein</keyword>
<feature type="domain" description="Alpha-D-phosphohexomutase C-terminal" evidence="9">
    <location>
        <begin position="384"/>
        <end position="452"/>
    </location>
</feature>
<dbReference type="PROSITE" id="PS00710">
    <property type="entry name" value="PGM_PMM"/>
    <property type="match status" value="1"/>
</dbReference>
<dbReference type="EMBL" id="APNK01000019">
    <property type="protein sequence ID" value="KEZ76978.1"/>
    <property type="molecule type" value="Genomic_DNA"/>
</dbReference>
<evidence type="ECO:0000259" key="9">
    <source>
        <dbReference type="Pfam" id="PF00408"/>
    </source>
</evidence>
<dbReference type="InterPro" id="IPR005845">
    <property type="entry name" value="A-D-PHexomutase_a/b/a-II"/>
</dbReference>
<reference evidence="13 14" key="1">
    <citation type="submission" date="2013-03" db="EMBL/GenBank/DDBJ databases">
        <title>Salinisphaera hydrothermalis C41B8 Genome Sequencing.</title>
        <authorList>
            <person name="Li C."/>
            <person name="Lai Q."/>
            <person name="Shao Z."/>
        </authorList>
    </citation>
    <scope>NUCLEOTIDE SEQUENCE [LARGE SCALE GENOMIC DNA]</scope>
    <source>
        <strain evidence="13 14">C41B8</strain>
    </source>
</reference>
<comment type="caution">
    <text evidence="13">The sequence shown here is derived from an EMBL/GenBank/DDBJ whole genome shotgun (WGS) entry which is preliminary data.</text>
</comment>
<dbReference type="PANTHER" id="PTHR42946:SF1">
    <property type="entry name" value="PHOSPHOGLUCOMUTASE (ALPHA-D-GLUCOSE-1,6-BISPHOSPHATE-DEPENDENT)"/>
    <property type="match status" value="1"/>
</dbReference>
<comment type="cofactor">
    <cofactor evidence="6">
        <name>Mg(2+)</name>
        <dbReference type="ChEBI" id="CHEBI:18420"/>
    </cofactor>
    <text evidence="6">Binds 1 Mg(2+) ion per subunit.</text>
</comment>
<dbReference type="Proteomes" id="UP000028302">
    <property type="component" value="Unassembled WGS sequence"/>
</dbReference>
<dbReference type="FunFam" id="3.40.120.10:FF:000003">
    <property type="entry name" value="Phosphoglucosamine mutase"/>
    <property type="match status" value="1"/>
</dbReference>
<dbReference type="EC" id="5.4.2.10" evidence="6 8"/>
<gene>
    <name evidence="6" type="primary">glmM</name>
    <name evidence="13" type="ORF">C41B8_12320</name>
</gene>
<proteinExistence type="inferred from homology"/>
<dbReference type="InterPro" id="IPR006352">
    <property type="entry name" value="GlmM_bact"/>
</dbReference>
<dbReference type="NCBIfam" id="TIGR01455">
    <property type="entry name" value="glmM"/>
    <property type="match status" value="1"/>
</dbReference>
<keyword evidence="14" id="KW-1185">Reference proteome</keyword>
<evidence type="ECO:0000256" key="6">
    <source>
        <dbReference type="HAMAP-Rule" id="MF_01554"/>
    </source>
</evidence>
<dbReference type="NCBIfam" id="NF008139">
    <property type="entry name" value="PRK10887.1"/>
    <property type="match status" value="1"/>
</dbReference>
<dbReference type="AlphaFoldDB" id="A0A084IJU4"/>
<evidence type="ECO:0000256" key="2">
    <source>
        <dbReference type="ARBA" id="ARBA00022553"/>
    </source>
</evidence>
<feature type="binding site" evidence="6">
    <location>
        <position position="256"/>
    </location>
    <ligand>
        <name>Mg(2+)</name>
        <dbReference type="ChEBI" id="CHEBI:18420"/>
    </ligand>
</feature>
<accession>A0A084IJU4</accession>
<dbReference type="InterPro" id="IPR050060">
    <property type="entry name" value="Phosphoglucosamine_mutase"/>
</dbReference>
<keyword evidence="3 6" id="KW-0479">Metal-binding</keyword>
<dbReference type="GO" id="GO:0005975">
    <property type="term" value="P:carbohydrate metabolic process"/>
    <property type="evidence" value="ECO:0007669"/>
    <property type="project" value="InterPro"/>
</dbReference>
<dbReference type="InterPro" id="IPR016066">
    <property type="entry name" value="A-D-PHexomutase_CS"/>
</dbReference>
<comment type="PTM">
    <text evidence="6">Activated by phosphorylation.</text>
</comment>
<protein>
    <recommendedName>
        <fullName evidence="6 8">Phosphoglucosamine mutase</fullName>
        <ecNumber evidence="6 8">5.4.2.10</ecNumber>
    </recommendedName>
</protein>
<organism evidence="13 14">
    <name type="scientific">Salinisphaera hydrothermalis (strain C41B8)</name>
    <dbReference type="NCBI Taxonomy" id="1304275"/>
    <lineage>
        <taxon>Bacteria</taxon>
        <taxon>Pseudomonadati</taxon>
        <taxon>Pseudomonadota</taxon>
        <taxon>Gammaproteobacteria</taxon>
        <taxon>Salinisphaerales</taxon>
        <taxon>Salinisphaeraceae</taxon>
        <taxon>Salinisphaera</taxon>
    </lineage>
</organism>
<dbReference type="SUPFAM" id="SSF55957">
    <property type="entry name" value="Phosphoglucomutase, C-terminal domain"/>
    <property type="match status" value="1"/>
</dbReference>
<evidence type="ECO:0000256" key="1">
    <source>
        <dbReference type="ARBA" id="ARBA00010231"/>
    </source>
</evidence>
<dbReference type="InterPro" id="IPR005843">
    <property type="entry name" value="A-D-PHexomutase_C"/>
</dbReference>
<dbReference type="GO" id="GO:0009252">
    <property type="term" value="P:peptidoglycan biosynthetic process"/>
    <property type="evidence" value="ECO:0007669"/>
    <property type="project" value="UniProtKB-ARBA"/>
</dbReference>
<dbReference type="RefSeq" id="WP_037338630.1">
    <property type="nucleotide sequence ID" value="NZ_APNK01000019.1"/>
</dbReference>
<feature type="active site" description="Phosphoserine intermediate" evidence="6">
    <location>
        <position position="112"/>
    </location>
</feature>
<dbReference type="FunFam" id="3.30.310.50:FF:000001">
    <property type="entry name" value="Phosphoglucosamine mutase"/>
    <property type="match status" value="1"/>
</dbReference>
<evidence type="ECO:0000259" key="11">
    <source>
        <dbReference type="Pfam" id="PF02879"/>
    </source>
</evidence>
<dbReference type="PRINTS" id="PR00509">
    <property type="entry name" value="PGMPMM"/>
</dbReference>
<dbReference type="InterPro" id="IPR016055">
    <property type="entry name" value="A-D-PHexomutase_a/b/a-I/II/III"/>
</dbReference>
<dbReference type="SUPFAM" id="SSF53738">
    <property type="entry name" value="Phosphoglucomutase, first 3 domains"/>
    <property type="match status" value="3"/>
</dbReference>
<feature type="binding site" evidence="6">
    <location>
        <position position="254"/>
    </location>
    <ligand>
        <name>Mg(2+)</name>
        <dbReference type="ChEBI" id="CHEBI:18420"/>
    </ligand>
</feature>
<dbReference type="OrthoDB" id="9803322at2"/>
<evidence type="ECO:0000256" key="5">
    <source>
        <dbReference type="ARBA" id="ARBA00023235"/>
    </source>
</evidence>
<keyword evidence="4 6" id="KW-0460">Magnesium</keyword>
<dbReference type="PATRIC" id="fig|1304275.5.peg.2513"/>
<dbReference type="GO" id="GO:0004615">
    <property type="term" value="F:phosphomannomutase activity"/>
    <property type="evidence" value="ECO:0007669"/>
    <property type="project" value="TreeGrafter"/>
</dbReference>
<evidence type="ECO:0000256" key="8">
    <source>
        <dbReference type="RuleBase" id="RU004327"/>
    </source>
</evidence>
<feature type="domain" description="Alpha-D-phosphohexomutase alpha/beta/alpha" evidence="11">
    <location>
        <begin position="167"/>
        <end position="265"/>
    </location>
</feature>
<evidence type="ECO:0000259" key="10">
    <source>
        <dbReference type="Pfam" id="PF02878"/>
    </source>
</evidence>
<dbReference type="CDD" id="cd05802">
    <property type="entry name" value="GlmM"/>
    <property type="match status" value="1"/>
</dbReference>
<evidence type="ECO:0000256" key="3">
    <source>
        <dbReference type="ARBA" id="ARBA00022723"/>
    </source>
</evidence>
<feature type="domain" description="Alpha-D-phosphohexomutase alpha/beta/alpha" evidence="12">
    <location>
        <begin position="269"/>
        <end position="376"/>
    </location>
</feature>
<feature type="binding site" evidence="6">
    <location>
        <position position="252"/>
    </location>
    <ligand>
        <name>Mg(2+)</name>
        <dbReference type="ChEBI" id="CHEBI:18420"/>
    </ligand>
</feature>
<comment type="similarity">
    <text evidence="1 6 7">Belongs to the phosphohexose mutase family.</text>
</comment>
<evidence type="ECO:0000313" key="13">
    <source>
        <dbReference type="EMBL" id="KEZ76978.1"/>
    </source>
</evidence>
<feature type="modified residue" description="Phosphoserine" evidence="6">
    <location>
        <position position="112"/>
    </location>
</feature>
<feature type="domain" description="Alpha-D-phosphohexomutase alpha/beta/alpha" evidence="10">
    <location>
        <begin position="4"/>
        <end position="144"/>
    </location>
</feature>
<dbReference type="STRING" id="1304275.C41B8_12320"/>
<comment type="catalytic activity">
    <reaction evidence="6 8">
        <text>alpha-D-glucosamine 1-phosphate = D-glucosamine 6-phosphate</text>
        <dbReference type="Rhea" id="RHEA:23424"/>
        <dbReference type="ChEBI" id="CHEBI:58516"/>
        <dbReference type="ChEBI" id="CHEBI:58725"/>
        <dbReference type="EC" id="5.4.2.10"/>
    </reaction>
</comment>
<dbReference type="Pfam" id="PF02879">
    <property type="entry name" value="PGM_PMM_II"/>
    <property type="match status" value="1"/>
</dbReference>
<evidence type="ECO:0000313" key="14">
    <source>
        <dbReference type="Proteomes" id="UP000028302"/>
    </source>
</evidence>
<dbReference type="InterPro" id="IPR005844">
    <property type="entry name" value="A-D-PHexomutase_a/b/a-I"/>
</dbReference>
<dbReference type="PANTHER" id="PTHR42946">
    <property type="entry name" value="PHOSPHOHEXOSE MUTASE"/>
    <property type="match status" value="1"/>
</dbReference>
<dbReference type="GO" id="GO:0005829">
    <property type="term" value="C:cytosol"/>
    <property type="evidence" value="ECO:0007669"/>
    <property type="project" value="TreeGrafter"/>
</dbReference>
<dbReference type="Pfam" id="PF00408">
    <property type="entry name" value="PGM_PMM_IV"/>
    <property type="match status" value="1"/>
</dbReference>
<dbReference type="eggNOG" id="COG1109">
    <property type="taxonomic scope" value="Bacteria"/>
</dbReference>
<dbReference type="InterPro" id="IPR005846">
    <property type="entry name" value="A-D-PHexomutase_a/b/a-III"/>
</dbReference>
<dbReference type="GO" id="GO:0006048">
    <property type="term" value="P:UDP-N-acetylglucosamine biosynthetic process"/>
    <property type="evidence" value="ECO:0007669"/>
    <property type="project" value="TreeGrafter"/>
</dbReference>
<dbReference type="InterPro" id="IPR005841">
    <property type="entry name" value="Alpha-D-phosphohexomutase_SF"/>
</dbReference>
<dbReference type="GO" id="GO:0008966">
    <property type="term" value="F:phosphoglucosamine mutase activity"/>
    <property type="evidence" value="ECO:0007669"/>
    <property type="project" value="UniProtKB-UniRule"/>
</dbReference>
<evidence type="ECO:0000259" key="12">
    <source>
        <dbReference type="Pfam" id="PF02880"/>
    </source>
</evidence>
<dbReference type="HAMAP" id="MF_01554_B">
    <property type="entry name" value="GlmM_B"/>
    <property type="match status" value="1"/>
</dbReference>
<dbReference type="FunFam" id="3.40.120.10:FF:000001">
    <property type="entry name" value="Phosphoglucosamine mutase"/>
    <property type="match status" value="1"/>
</dbReference>